<evidence type="ECO:0000313" key="1">
    <source>
        <dbReference type="EMBL" id="AJT60771.1"/>
    </source>
</evidence>
<sequence>MLVRKSVVANLQIGNLYVAFSAKSKMLSSNGNKGVFVIVEEVVGKDVKVNIPSLNKSMVLKRLDERKDAWMYSPDTDLSVLVKGSQKAALFPKFTQRMIDTFEGKSIAFKPDALYKHEREGEGNGMTFYRFRGEDDKMNTFNFAWIAPNTEPEWRIPRAQRMGIGAVEVKLPPKPVSAEEQALIDSLSAAIKEFNENKKPTCTASFVMLSEKGVVKKTQYQGACHWALQEAKGVKYVLSAVRHECIDKKLHKKYITYLTNESPFKDAFLIKSAEWIWDNGYLLTGDVSAQMIAGACIATRQAWEYPQFVEMWMALAEQGIPLNVAYLFGAYATKDSNNKYGFGAANTGHTVFDLRGMNDAGFIAFIDGNVAKQNKASYFDDKRYGGVNQMWGSTSHDTHPILNTLKKVGGAARYGVASAVDLVDAAEQGADIIEDWMKKEGV</sequence>
<keyword evidence="2" id="KW-1185">Reference proteome</keyword>
<dbReference type="Proteomes" id="UP000202282">
    <property type="component" value="Segment"/>
</dbReference>
<proteinExistence type="predicted"/>
<name>A0A0R6CKU5_9CAUD</name>
<accession>A0A0R6CKU5</accession>
<dbReference type="EMBL" id="KP774835">
    <property type="protein sequence ID" value="AJT60771.1"/>
    <property type="molecule type" value="Genomic_DNA"/>
</dbReference>
<evidence type="ECO:0000313" key="2">
    <source>
        <dbReference type="Proteomes" id="UP000202282"/>
    </source>
</evidence>
<dbReference type="KEGG" id="vg:26040393"/>
<dbReference type="GeneID" id="26040393"/>
<organism evidence="1 2">
    <name type="scientific">Citrobacter phage CVT22</name>
    <dbReference type="NCBI Taxonomy" id="1622234"/>
    <lineage>
        <taxon>Viruses</taxon>
        <taxon>Duplodnaviria</taxon>
        <taxon>Heunggongvirae</taxon>
        <taxon>Uroviricota</taxon>
        <taxon>Caudoviricetes</taxon>
        <taxon>Zobellviridae</taxon>
        <taxon>Citrovirus</taxon>
        <taxon>Citrovirus coptotermitis</taxon>
    </lineage>
</organism>
<reference evidence="1 2" key="1">
    <citation type="journal article" date="2015" name="Genome Announc.">
        <title>Complete Genome Sequence of Citrobacter Phage CVT22 Isolated from the Gut of the Formosan Subterranean Termite, Coptotermes formosanus Shiraki.</title>
        <authorList>
            <person name="Tikhe C.V."/>
            <person name="Martin T.M."/>
            <person name="Gissendanner C.R."/>
            <person name="Husseneder C."/>
        </authorList>
    </citation>
    <scope>NUCLEOTIDE SEQUENCE [LARGE SCALE GENOMIC DNA]</scope>
</reference>
<dbReference type="RefSeq" id="YP_009168450.1">
    <property type="nucleotide sequence ID" value="NC_027988.2"/>
</dbReference>
<protein>
    <submittedName>
        <fullName evidence="1">Uncharacterized protein</fullName>
    </submittedName>
</protein>